<feature type="non-terminal residue" evidence="1">
    <location>
        <position position="69"/>
    </location>
</feature>
<comment type="caution">
    <text evidence="1">The sequence shown here is derived from an EMBL/GenBank/DDBJ whole genome shotgun (WGS) entry which is preliminary data.</text>
</comment>
<name>A0ABD7GN30_9ENTR</name>
<feature type="non-terminal residue" evidence="1">
    <location>
        <position position="1"/>
    </location>
</feature>
<accession>A0ABD7GN30</accession>
<gene>
    <name evidence="1" type="ORF">DXF87_27360</name>
</gene>
<dbReference type="AlphaFoldDB" id="A0ABD7GN30"/>
<evidence type="ECO:0000313" key="1">
    <source>
        <dbReference type="EMBL" id="RDT45223.1"/>
    </source>
</evidence>
<reference evidence="1 2" key="1">
    <citation type="submission" date="2018-07" db="EMBL/GenBank/DDBJ databases">
        <title>The use of a cohorting ward and systematic surveillance cultures for the control of a Klebsiella pneumoniae carbapenemase (KPC)-producing Enterobacteriaceae outbreak.</title>
        <authorList>
            <person name="Doi Y."/>
        </authorList>
    </citation>
    <scope>NUCLEOTIDE SEQUENCE [LARGE SCALE GENOMIC DNA]</scope>
    <source>
        <strain evidence="1 2">1-RC-17-04017</strain>
    </source>
</reference>
<dbReference type="RefSeq" id="WP_205744135.1">
    <property type="nucleotide sequence ID" value="NZ_QRBW01000675.1"/>
</dbReference>
<organism evidence="1 2">
    <name type="scientific">Enterobacter roggenkampii</name>
    <dbReference type="NCBI Taxonomy" id="1812935"/>
    <lineage>
        <taxon>Bacteria</taxon>
        <taxon>Pseudomonadati</taxon>
        <taxon>Pseudomonadota</taxon>
        <taxon>Gammaproteobacteria</taxon>
        <taxon>Enterobacterales</taxon>
        <taxon>Enterobacteriaceae</taxon>
        <taxon>Enterobacter</taxon>
        <taxon>Enterobacter cloacae complex</taxon>
    </lineage>
</organism>
<dbReference type="Proteomes" id="UP000255291">
    <property type="component" value="Unassembled WGS sequence"/>
</dbReference>
<dbReference type="EMBL" id="QRBW01000675">
    <property type="protein sequence ID" value="RDT45223.1"/>
    <property type="molecule type" value="Genomic_DNA"/>
</dbReference>
<sequence length="69" mass="7157">REAIDEARNAMAQRAWGPQLDDAAHIAAAGVTPERARFLASLFATYRETAPAPVPDALAGPSIGGAPET</sequence>
<protein>
    <submittedName>
        <fullName evidence="1">Uncharacterized protein</fullName>
    </submittedName>
</protein>
<proteinExistence type="predicted"/>
<evidence type="ECO:0000313" key="2">
    <source>
        <dbReference type="Proteomes" id="UP000255291"/>
    </source>
</evidence>